<feature type="region of interest" description="Disordered" evidence="1">
    <location>
        <begin position="59"/>
        <end position="84"/>
    </location>
</feature>
<feature type="compositionally biased region" description="Basic and acidic residues" evidence="1">
    <location>
        <begin position="62"/>
        <end position="84"/>
    </location>
</feature>
<sequence>MAPNREPQPAQLAAFMSKLPNKVKSSILSETLDAHFNGANEFNTAKEKQEQTKALISAAEQVQKEPEPKPEKKQSKAEKMEDELRTTGCYATKKDGSWWVYYPDGGRMPLQRLSCSIRTWMYHDNPKYDDEGNIMPISTIYYDRPRSAFKTEEAYRNRWTPPRPPPPPEVVRSLPEGYWPNAADIRFTSEDDRRKIWGEPLQGYPDIYVKARQGQESVLVYKHFPQRALARLSTYVHRVSYGPYNMHKKDSSYTRYRSITFSGCLPGGMKMALEFVHDMYVETVAGPPRHGLGDQHYGVIMHPLNIENLHDAMNIYHAGCILGIDHYLLLLRQRICEDIVATMYQVDGKNTIQSGHFLWLAISISLIREDDISGTQDHSNDPVWKCVVVNALKLRNEGKFRDARLQDDMKKAFPQLEEAMIAFEEKEVKVKAEAVTAALARLNVSEKSKGTTSTKPRDKVVRWLEKS</sequence>
<keyword evidence="3" id="KW-1185">Reference proteome</keyword>
<accession>A0ABR3RDU1</accession>
<gene>
    <name evidence="2" type="ORF">SLS60_005938</name>
</gene>
<comment type="caution">
    <text evidence="2">The sequence shown here is derived from an EMBL/GenBank/DDBJ whole genome shotgun (WGS) entry which is preliminary data.</text>
</comment>
<evidence type="ECO:0000313" key="2">
    <source>
        <dbReference type="EMBL" id="KAL1602522.1"/>
    </source>
</evidence>
<proteinExistence type="predicted"/>
<evidence type="ECO:0000313" key="3">
    <source>
        <dbReference type="Proteomes" id="UP001521785"/>
    </source>
</evidence>
<evidence type="ECO:0000256" key="1">
    <source>
        <dbReference type="SAM" id="MobiDB-lite"/>
    </source>
</evidence>
<dbReference type="Proteomes" id="UP001521785">
    <property type="component" value="Unassembled WGS sequence"/>
</dbReference>
<dbReference type="EMBL" id="JAKJXO020000007">
    <property type="protein sequence ID" value="KAL1602522.1"/>
    <property type="molecule type" value="Genomic_DNA"/>
</dbReference>
<organism evidence="2 3">
    <name type="scientific">Paraconiothyrium brasiliense</name>
    <dbReference type="NCBI Taxonomy" id="300254"/>
    <lineage>
        <taxon>Eukaryota</taxon>
        <taxon>Fungi</taxon>
        <taxon>Dikarya</taxon>
        <taxon>Ascomycota</taxon>
        <taxon>Pezizomycotina</taxon>
        <taxon>Dothideomycetes</taxon>
        <taxon>Pleosporomycetidae</taxon>
        <taxon>Pleosporales</taxon>
        <taxon>Massarineae</taxon>
        <taxon>Didymosphaeriaceae</taxon>
        <taxon>Paraconiothyrium</taxon>
    </lineage>
</organism>
<name>A0ABR3RDU1_9PLEO</name>
<reference evidence="2 3" key="1">
    <citation type="submission" date="2024-02" db="EMBL/GenBank/DDBJ databases">
        <title>De novo assembly and annotation of 12 fungi associated with fruit tree decline syndrome in Ontario, Canada.</title>
        <authorList>
            <person name="Sulman M."/>
            <person name="Ellouze W."/>
            <person name="Ilyukhin E."/>
        </authorList>
    </citation>
    <scope>NUCLEOTIDE SEQUENCE [LARGE SCALE GENOMIC DNA]</scope>
    <source>
        <strain evidence="2 3">M42-189</strain>
    </source>
</reference>
<protein>
    <submittedName>
        <fullName evidence="2">Uncharacterized protein</fullName>
    </submittedName>
</protein>